<evidence type="ECO:0000313" key="3">
    <source>
        <dbReference type="Proteomes" id="UP001184693"/>
    </source>
</evidence>
<protein>
    <submittedName>
        <fullName evidence="2">Uncharacterized protein</fullName>
    </submittedName>
</protein>
<dbReference type="Proteomes" id="UP001184693">
    <property type="component" value="Unassembled WGS sequence"/>
</dbReference>
<keyword evidence="1" id="KW-0175">Coiled coil</keyword>
<proteinExistence type="predicted"/>
<feature type="non-terminal residue" evidence="2">
    <location>
        <position position="216"/>
    </location>
</feature>
<gene>
    <name evidence="2" type="ORF">RLG82_06960</name>
</gene>
<dbReference type="EMBL" id="JAVPGZ010000206">
    <property type="protein sequence ID" value="MDS8038734.1"/>
    <property type="molecule type" value="Genomic_DNA"/>
</dbReference>
<name>A0AAP5J7B8_STREE</name>
<evidence type="ECO:0000313" key="2">
    <source>
        <dbReference type="EMBL" id="MDS8038734.1"/>
    </source>
</evidence>
<feature type="coiled-coil region" evidence="1">
    <location>
        <begin position="45"/>
        <end position="212"/>
    </location>
</feature>
<sequence>MILTSLVSVAILGTGFFASQPTFVRASEEAAEKASAEADAQKEFLANYDEALEVTVKELEKADTKNNPELEAQKQKTIEALKAASAETRAKIVEGFKNGLTAKQAEKIIDEANKKASEEAAEKASAEADAQKEFLANYDEALEVTVKELEKADTKNNPELEAQKQKTIEALKAASAETRAKIVEGFKNGLTAKQAEKIIDEANKKASEEAAEKASA</sequence>
<comment type="caution">
    <text evidence="2">The sequence shown here is derived from an EMBL/GenBank/DDBJ whole genome shotgun (WGS) entry which is preliminary data.</text>
</comment>
<evidence type="ECO:0000256" key="1">
    <source>
        <dbReference type="SAM" id="Coils"/>
    </source>
</evidence>
<accession>A0AAP5J7B8</accession>
<organism evidence="2 3">
    <name type="scientific">Streptococcus pneumoniae</name>
    <dbReference type="NCBI Taxonomy" id="1313"/>
    <lineage>
        <taxon>Bacteria</taxon>
        <taxon>Bacillati</taxon>
        <taxon>Bacillota</taxon>
        <taxon>Bacilli</taxon>
        <taxon>Lactobacillales</taxon>
        <taxon>Streptococcaceae</taxon>
        <taxon>Streptococcus</taxon>
    </lineage>
</organism>
<dbReference type="AlphaFoldDB" id="A0AAP5J7B8"/>
<reference evidence="2" key="1">
    <citation type="submission" date="2023-06" db="EMBL/GenBank/DDBJ databases">
        <title>PCVPA Blantyre Malawi Pneumococcal carriage surveillance isolates.</title>
        <authorList>
            <person name="Obolski U."/>
            <person name="Swarthout T.D."/>
            <person name="Kalizang'Oma A."/>
            <person name="Mwalukomo T.S."/>
            <person name="Cave R."/>
            <person name="Brown C."/>
            <person name="Cornick J."/>
            <person name="Kamng'Ona A."/>
            <person name="Msefula J."/>
            <person name="French N."/>
            <person name="Hyderman R."/>
        </authorList>
    </citation>
    <scope>NUCLEOTIDE SEQUENCE</scope>
    <source>
        <strain evidence="2">BVY8TH</strain>
    </source>
</reference>